<proteinExistence type="predicted"/>
<sequence>AASAKKHLRHAGAGQPEGPRWRRHLRHWLAKAMTPFARAPQYRPPGASGGGAGGSGARATIIISIRHRLQTELRSRSGISSRKPVSSPPQSRPALRPVPAPSSSPSVADSIASIAVGFAFGPLQPPPSEPAVAEEVQLVERTRARTRWREFFERAAGLQSDSAALTDARSRRPAGCSSGHAGLTSIEDKDSWETSIYRRELVHLCGEPDIIVMMMEEAVGLKRYRADNYAQFRDCAAETGGRHQGAVRCQVRQCGGRESSDASLKDSIEVLQYRQRFLLPAQSVSGRRQPSGRRRPSNATWRGTLFAAGPAGVVQRDAGRPLLFDDAINKFVDEPDDRCSPPAGCTSCAGQRWVRSYNWTARRYRVPPAADASWEPPQIPRLAQLCDLTGAWTGRRYAAQAGIVNYYHPGPQHVLPPDTAEALHGAPLVSLSVGLSAAYLLARSDRLCRGVSGANPGAARTRRRDRDDRPVQAVLPTLWVFTGTSGVRPDPTTAAFATRIEAMPKSGAAACSQTEQCCLMRRYLRLTRLISMCASCWAAGSNGSCHDRPTLSPGVLKRRILRATCGINLP</sequence>
<keyword evidence="3" id="KW-1185">Reference proteome</keyword>
<keyword evidence="1" id="KW-0479">Metal-binding</keyword>
<comment type="cofactor">
    <cofactor evidence="1">
        <name>Fe(2+)</name>
        <dbReference type="ChEBI" id="CHEBI:29033"/>
    </cofactor>
    <text evidence="1">Binds 1 Fe(2+) ion per subunit.</text>
</comment>
<dbReference type="InterPro" id="IPR037151">
    <property type="entry name" value="AlkB-like_sf"/>
</dbReference>
<keyword evidence="1" id="KW-0408">Iron</keyword>
<dbReference type="PANTHER" id="PTHR16557">
    <property type="entry name" value="ALKYLATED DNA REPAIR PROTEIN ALKB-RELATED"/>
    <property type="match status" value="1"/>
</dbReference>
<dbReference type="GO" id="GO:0005737">
    <property type="term" value="C:cytoplasm"/>
    <property type="evidence" value="ECO:0007669"/>
    <property type="project" value="TreeGrafter"/>
</dbReference>
<name>A0A1I8F7L1_9PLAT</name>
<dbReference type="GO" id="GO:0035513">
    <property type="term" value="P:oxidative RNA demethylation"/>
    <property type="evidence" value="ECO:0007669"/>
    <property type="project" value="TreeGrafter"/>
</dbReference>
<feature type="region of interest" description="Disordered" evidence="2">
    <location>
        <begin position="73"/>
        <end position="106"/>
    </location>
</feature>
<feature type="region of interest" description="Disordered" evidence="2">
    <location>
        <begin position="1"/>
        <end position="21"/>
    </location>
</feature>
<protein>
    <submittedName>
        <fullName evidence="4">WW domain-containing protein</fullName>
    </submittedName>
</protein>
<dbReference type="GO" id="GO:0035515">
    <property type="term" value="F:oxidative RNA demethylase activity"/>
    <property type="evidence" value="ECO:0007669"/>
    <property type="project" value="TreeGrafter"/>
</dbReference>
<dbReference type="InterPro" id="IPR004574">
    <property type="entry name" value="Alkb"/>
</dbReference>
<dbReference type="PANTHER" id="PTHR16557:SF2">
    <property type="entry name" value="NUCLEIC ACID DIOXYGENASE ALKBH1"/>
    <property type="match status" value="1"/>
</dbReference>
<feature type="compositionally biased region" description="Basic residues" evidence="2">
    <location>
        <begin position="1"/>
        <end position="10"/>
    </location>
</feature>
<evidence type="ECO:0000256" key="1">
    <source>
        <dbReference type="PIRSR" id="PIRSR604574-2"/>
    </source>
</evidence>
<dbReference type="AlphaFoldDB" id="A0A1I8F7L1"/>
<dbReference type="GO" id="GO:0035516">
    <property type="term" value="F:broad specificity oxidative DNA demethylase activity"/>
    <property type="evidence" value="ECO:0007669"/>
    <property type="project" value="TreeGrafter"/>
</dbReference>
<dbReference type="Proteomes" id="UP000095280">
    <property type="component" value="Unplaced"/>
</dbReference>
<evidence type="ECO:0000256" key="2">
    <source>
        <dbReference type="SAM" id="MobiDB-lite"/>
    </source>
</evidence>
<accession>A0A1I8F7L1</accession>
<organism evidence="3 4">
    <name type="scientific">Macrostomum lignano</name>
    <dbReference type="NCBI Taxonomy" id="282301"/>
    <lineage>
        <taxon>Eukaryota</taxon>
        <taxon>Metazoa</taxon>
        <taxon>Spiralia</taxon>
        <taxon>Lophotrochozoa</taxon>
        <taxon>Platyhelminthes</taxon>
        <taxon>Rhabditophora</taxon>
        <taxon>Macrostomorpha</taxon>
        <taxon>Macrostomida</taxon>
        <taxon>Macrostomidae</taxon>
        <taxon>Macrostomum</taxon>
    </lineage>
</organism>
<dbReference type="WBParaSite" id="maker-unitig_22292-snap-gene-0.2-mRNA-1">
    <property type="protein sequence ID" value="maker-unitig_22292-snap-gene-0.2-mRNA-1"/>
    <property type="gene ID" value="maker-unitig_22292-snap-gene-0.2"/>
</dbReference>
<dbReference type="SUPFAM" id="SSF51197">
    <property type="entry name" value="Clavaminate synthase-like"/>
    <property type="match status" value="1"/>
</dbReference>
<dbReference type="GO" id="GO:0008198">
    <property type="term" value="F:ferrous iron binding"/>
    <property type="evidence" value="ECO:0007669"/>
    <property type="project" value="TreeGrafter"/>
</dbReference>
<evidence type="ECO:0000313" key="4">
    <source>
        <dbReference type="WBParaSite" id="maker-unitig_22292-snap-gene-0.2-mRNA-1"/>
    </source>
</evidence>
<feature type="compositionally biased region" description="Pro residues" evidence="2">
    <location>
        <begin position="86"/>
        <end position="102"/>
    </location>
</feature>
<feature type="binding site" evidence="1">
    <location>
        <position position="418"/>
    </location>
    <ligand>
        <name>Fe cation</name>
        <dbReference type="ChEBI" id="CHEBI:24875"/>
        <note>catalytic</note>
    </ligand>
</feature>
<evidence type="ECO:0000313" key="3">
    <source>
        <dbReference type="Proteomes" id="UP000095280"/>
    </source>
</evidence>
<reference evidence="4" key="1">
    <citation type="submission" date="2016-11" db="UniProtKB">
        <authorList>
            <consortium name="WormBaseParasite"/>
        </authorList>
    </citation>
    <scope>IDENTIFICATION</scope>
</reference>
<dbReference type="Gene3D" id="2.60.120.590">
    <property type="entry name" value="Alpha-ketoglutarate-dependent dioxygenase AlkB-like"/>
    <property type="match status" value="1"/>
</dbReference>